<reference evidence="1" key="1">
    <citation type="submission" date="2015-09" db="EMBL/GenBank/DDBJ databases">
        <authorList>
            <person name="Jackson K.R."/>
            <person name="Lunt B.L."/>
            <person name="Fisher J.N.B."/>
            <person name="Gardner A.V."/>
            <person name="Bailey M.E."/>
            <person name="Deus L.M."/>
            <person name="Earl A.S."/>
            <person name="Gibby P.D."/>
            <person name="Hartmann K.A."/>
            <person name="Liu J.E."/>
            <person name="Manci A.M."/>
            <person name="Nielsen D.A."/>
            <person name="Solomon M.B."/>
            <person name="Breakwell D.P."/>
            <person name="Burnett S.H."/>
            <person name="Grose J.H."/>
        </authorList>
    </citation>
    <scope>NUCLEOTIDE SEQUENCE</scope>
    <source>
        <strain evidence="1">7805</strain>
    </source>
</reference>
<dbReference type="EMBL" id="LO018305">
    <property type="protein sequence ID" value="CUM62410.1"/>
    <property type="molecule type" value="Genomic_DNA"/>
</dbReference>
<proteinExistence type="predicted"/>
<name>A0A1J1JLT1_PLAAG</name>
<accession>A0A1J1JLT1</accession>
<dbReference type="SUPFAM" id="SSF51735">
    <property type="entry name" value="NAD(P)-binding Rossmann-fold domains"/>
    <property type="match status" value="1"/>
</dbReference>
<dbReference type="Gene3D" id="3.40.50.720">
    <property type="entry name" value="NAD(P)-binding Rossmann-like Domain"/>
    <property type="match status" value="1"/>
</dbReference>
<gene>
    <name evidence="1" type="ORF">PLAM_mp0115</name>
</gene>
<dbReference type="InterPro" id="IPR036291">
    <property type="entry name" value="NAD(P)-bd_dom_sf"/>
</dbReference>
<protein>
    <submittedName>
        <fullName evidence="1">Uncharacterized protein</fullName>
    </submittedName>
</protein>
<evidence type="ECO:0000313" key="1">
    <source>
        <dbReference type="EMBL" id="CUM62410.1"/>
    </source>
</evidence>
<dbReference type="AlphaFoldDB" id="A0A1J1JLT1"/>
<sequence>MVTIAVFGVGDIGQSILRGLATYPEVTRIWAFSLNVQRLESVVADIATIAYYRDRNLDIQFQSLDLRNLDRLTETLATIRPDVIVNATTLRAWWVPMPFSPEIQRQLQREARQGPWLPLHLTLTLNLMKARQQGVPDTPVVNIALPDLVNPVLNQLNLAPTCGAGNSEFLHAAIAYIVSRRLGIPITEIQVEMVAHHFHCNYFWGNLAEIESLEHRPYWIGVFHQGTEITQELNPQTLFKLAGEQLPQGRVMAVRTGESAVKNIMRLVRNDRTRTHVCSPLGHSGGYDVRLSRDRPEILYPRHLSLEAARQIEAQGLIGDGIQSIEPSGEVIFTSEASAAMNRILGYNCRSLKPEDSAARAVELIERLKQYPL</sequence>
<organism evidence="1">
    <name type="scientific">Planktothrix agardhii</name>
    <name type="common">Oscillatoria agardhii</name>
    <dbReference type="NCBI Taxonomy" id="1160"/>
    <lineage>
        <taxon>Bacteria</taxon>
        <taxon>Bacillati</taxon>
        <taxon>Cyanobacteriota</taxon>
        <taxon>Cyanophyceae</taxon>
        <taxon>Oscillatoriophycideae</taxon>
        <taxon>Oscillatoriales</taxon>
        <taxon>Microcoleaceae</taxon>
        <taxon>Planktothrix</taxon>
    </lineage>
</organism>